<reference evidence="2" key="1">
    <citation type="submission" date="2015-11" db="EMBL/GenBank/DDBJ databases">
        <authorList>
            <person name="Kumar R."/>
            <person name="Singh D."/>
            <person name="Swarnkar M.K."/>
            <person name="Singh A.K."/>
            <person name="Kumar S."/>
        </authorList>
    </citation>
    <scope>NUCLEOTIDE SEQUENCE [LARGE SCALE GENOMIC DNA]</scope>
    <source>
        <strain evidence="2">ERGS4:06</strain>
    </source>
</reference>
<gene>
    <name evidence="1" type="ORF">AS189_03815</name>
</gene>
<organism evidence="1 2">
    <name type="scientific">Arthrobacter alpinus</name>
    <dbReference type="NCBI Taxonomy" id="656366"/>
    <lineage>
        <taxon>Bacteria</taxon>
        <taxon>Bacillati</taxon>
        <taxon>Actinomycetota</taxon>
        <taxon>Actinomycetes</taxon>
        <taxon>Micrococcales</taxon>
        <taxon>Micrococcaceae</taxon>
        <taxon>Arthrobacter</taxon>
    </lineage>
</organism>
<dbReference type="Proteomes" id="UP000059574">
    <property type="component" value="Chromosome"/>
</dbReference>
<proteinExistence type="predicted"/>
<dbReference type="EMBL" id="CP013200">
    <property type="protein sequence ID" value="ALO65777.1"/>
    <property type="molecule type" value="Genomic_DNA"/>
</dbReference>
<protein>
    <submittedName>
        <fullName evidence="1">Uncharacterized protein</fullName>
    </submittedName>
</protein>
<sequence length="74" mass="8318">MPKTPFIHRMMRFTGRLRFIFGPAVSSPLDHEMTPENKALLASQQAASQAFITATRPDGSTYLVPRDPDDQSLR</sequence>
<reference evidence="1 2" key="2">
    <citation type="journal article" date="2016" name="J. Biotechnol.">
        <title>Complete genome sequence of Arthrobacter alpinus ERGS4:06, a yellow pigmented bacterium tolerant to cold and radiations isolated from Sikkim Himalaya.</title>
        <authorList>
            <person name="Kumar R."/>
            <person name="Singh D."/>
            <person name="Swarnkar M.K."/>
            <person name="Singh A.K."/>
            <person name="Kumar S."/>
        </authorList>
    </citation>
    <scope>NUCLEOTIDE SEQUENCE [LARGE SCALE GENOMIC DNA]</scope>
    <source>
        <strain evidence="1 2">ERGS4:06</strain>
    </source>
</reference>
<dbReference type="AlphaFoldDB" id="A0A0S2LWS3"/>
<dbReference type="OrthoDB" id="4952030at2"/>
<name>A0A0S2LWS3_9MICC</name>
<accession>A0A0S2LWS3</accession>
<evidence type="ECO:0000313" key="1">
    <source>
        <dbReference type="EMBL" id="ALO65777.1"/>
    </source>
</evidence>
<evidence type="ECO:0000313" key="2">
    <source>
        <dbReference type="Proteomes" id="UP000059574"/>
    </source>
</evidence>